<dbReference type="Pfam" id="PF04551">
    <property type="entry name" value="GcpE"/>
    <property type="match status" value="1"/>
</dbReference>
<dbReference type="Pfam" id="PF26540">
    <property type="entry name" value="GcpE_C"/>
    <property type="match status" value="1"/>
</dbReference>
<dbReference type="EC" id="1.17.7.3" evidence="7"/>
<feature type="binding site" evidence="7">
    <location>
        <position position="309"/>
    </location>
    <ligand>
        <name>[4Fe-4S] cluster</name>
        <dbReference type="ChEBI" id="CHEBI:49883"/>
    </ligand>
</feature>
<dbReference type="Proteomes" id="UP000266287">
    <property type="component" value="Unassembled WGS sequence"/>
</dbReference>
<comment type="function">
    <text evidence="7">Converts 2C-methyl-D-erythritol 2,4-cyclodiphosphate (ME-2,4cPP) into 1-hydroxy-2-methyl-2-(E)-butenyl 4-diphosphate.</text>
</comment>
<proteinExistence type="inferred from homology"/>
<dbReference type="GO" id="GO:0051539">
    <property type="term" value="F:4 iron, 4 sulfur cluster binding"/>
    <property type="evidence" value="ECO:0007669"/>
    <property type="project" value="UniProtKB-UniRule"/>
</dbReference>
<dbReference type="SUPFAM" id="SSF56014">
    <property type="entry name" value="Nitrite and sulphite reductase 4Fe-4S domain-like"/>
    <property type="match status" value="1"/>
</dbReference>
<dbReference type="HAMAP" id="MF_00159">
    <property type="entry name" value="IspG"/>
    <property type="match status" value="1"/>
</dbReference>
<feature type="domain" description="IspG TIM-barrel" evidence="8">
    <location>
        <begin position="2"/>
        <end position="241"/>
    </location>
</feature>
<keyword evidence="3 7" id="KW-0560">Oxidoreductase</keyword>
<sequence length="364" mass="39900">MTKQIKVGNVKIGGGADVSIQSMVKSPIEDRERVIDEIRELEREGCDIVRIALPTRKSAELIKEIKREIKLPLVADVHFDYKIALFAIEQGMDMIRINPGNIGGKDRLEAVVSLAKEHTVPIRVGVNSGSIEKEIEKRYGQTPMALTESVRRNVHLLEEMDFTDIVISAKSSNTLFTIETYRLIAREFSYPLHIGVTEAGLPFEGTIKSAIGIGSLLADGIGDTIRVSLTAPSVDEVRVAKEILFAVGMRKKDFEIISCPTCGRCSIDVMKLTSILRDRLNRLPITPACQSEAAGRDYRSPIKIAVMGCLVNGPGEARDADFGITGAKGKGIIFKGGEVIRTVSEDRLLDTLLDEIRKKRNGGG</sequence>
<comment type="pathway">
    <text evidence="7">Isoprenoid biosynthesis; isopentenyl diphosphate biosynthesis via DXP pathway; isopentenyl diphosphate from 1-deoxy-D-xylulose 5-phosphate: step 5/6.</text>
</comment>
<accession>A0A399FUV1</accession>
<keyword evidence="4 7" id="KW-0408">Iron</keyword>
<dbReference type="GO" id="GO:0005506">
    <property type="term" value="F:iron ion binding"/>
    <property type="evidence" value="ECO:0007669"/>
    <property type="project" value="InterPro"/>
</dbReference>
<dbReference type="InterPro" id="IPR058578">
    <property type="entry name" value="IspG_TIM"/>
</dbReference>
<keyword evidence="6 7" id="KW-0414">Isoprene biosynthesis</keyword>
<organism evidence="10 11">
    <name type="scientific">candidate division NPL-UPA2 bacterium Unc8</name>
    <dbReference type="NCBI Taxonomy" id="1980939"/>
    <lineage>
        <taxon>Bacteria</taxon>
    </lineage>
</organism>
<name>A0A399FUV1_UNCN2</name>
<comment type="catalytic activity">
    <reaction evidence="7">
        <text>(2E)-4-hydroxy-3-methylbut-2-enyl diphosphate + oxidized [flavodoxin] + H2O + 2 H(+) = 2-C-methyl-D-erythritol 2,4-cyclic diphosphate + reduced [flavodoxin]</text>
        <dbReference type="Rhea" id="RHEA:43604"/>
        <dbReference type="Rhea" id="RHEA-COMP:10622"/>
        <dbReference type="Rhea" id="RHEA-COMP:10623"/>
        <dbReference type="ChEBI" id="CHEBI:15377"/>
        <dbReference type="ChEBI" id="CHEBI:15378"/>
        <dbReference type="ChEBI" id="CHEBI:57618"/>
        <dbReference type="ChEBI" id="CHEBI:58210"/>
        <dbReference type="ChEBI" id="CHEBI:58483"/>
        <dbReference type="ChEBI" id="CHEBI:128753"/>
        <dbReference type="EC" id="1.17.7.3"/>
    </reaction>
</comment>
<evidence type="ECO:0000313" key="11">
    <source>
        <dbReference type="Proteomes" id="UP000266287"/>
    </source>
</evidence>
<evidence type="ECO:0000256" key="3">
    <source>
        <dbReference type="ARBA" id="ARBA00023002"/>
    </source>
</evidence>
<evidence type="ECO:0000313" key="10">
    <source>
        <dbReference type="EMBL" id="RIH99913.1"/>
    </source>
</evidence>
<evidence type="ECO:0000256" key="1">
    <source>
        <dbReference type="ARBA" id="ARBA00022485"/>
    </source>
</evidence>
<dbReference type="InterPro" id="IPR011005">
    <property type="entry name" value="Dihydropteroate_synth-like_sf"/>
</dbReference>
<feature type="binding site" evidence="7">
    <location>
        <position position="259"/>
    </location>
    <ligand>
        <name>[4Fe-4S] cluster</name>
        <dbReference type="ChEBI" id="CHEBI:49883"/>
    </ligand>
</feature>
<dbReference type="FunFam" id="3.20.20.20:FF:000001">
    <property type="entry name" value="4-hydroxy-3-methylbut-2-en-1-yl diphosphate synthase (flavodoxin)"/>
    <property type="match status" value="1"/>
</dbReference>
<dbReference type="NCBIfam" id="TIGR00612">
    <property type="entry name" value="ispG_gcpE"/>
    <property type="match status" value="1"/>
</dbReference>
<gene>
    <name evidence="7" type="primary">ispG</name>
    <name evidence="10" type="ORF">B9J77_04050</name>
</gene>
<dbReference type="EMBL" id="NDHY01000009">
    <property type="protein sequence ID" value="RIH99913.1"/>
    <property type="molecule type" value="Genomic_DNA"/>
</dbReference>
<dbReference type="NCBIfam" id="NF001540">
    <property type="entry name" value="PRK00366.1"/>
    <property type="match status" value="1"/>
</dbReference>
<dbReference type="GO" id="GO:0019288">
    <property type="term" value="P:isopentenyl diphosphate biosynthetic process, methylerythritol 4-phosphate pathway"/>
    <property type="evidence" value="ECO:0007669"/>
    <property type="project" value="UniProtKB-UniRule"/>
</dbReference>
<feature type="binding site" evidence="7">
    <location>
        <position position="316"/>
    </location>
    <ligand>
        <name>[4Fe-4S] cluster</name>
        <dbReference type="ChEBI" id="CHEBI:49883"/>
    </ligand>
</feature>
<evidence type="ECO:0000256" key="4">
    <source>
        <dbReference type="ARBA" id="ARBA00023004"/>
    </source>
</evidence>
<feature type="binding site" evidence="7">
    <location>
        <position position="262"/>
    </location>
    <ligand>
        <name>[4Fe-4S] cluster</name>
        <dbReference type="ChEBI" id="CHEBI:49883"/>
    </ligand>
</feature>
<keyword evidence="5 7" id="KW-0411">Iron-sulfur</keyword>
<keyword evidence="1 7" id="KW-0004">4Fe-4S</keyword>
<dbReference type="Gene3D" id="3.20.20.20">
    <property type="entry name" value="Dihydropteroate synthase-like"/>
    <property type="match status" value="1"/>
</dbReference>
<dbReference type="Gene3D" id="3.30.413.10">
    <property type="entry name" value="Sulfite Reductase Hemoprotein, domain 1"/>
    <property type="match status" value="1"/>
</dbReference>
<dbReference type="PANTHER" id="PTHR30454">
    <property type="entry name" value="4-HYDROXY-3-METHYLBUT-2-EN-1-YL DIPHOSPHATE SYNTHASE"/>
    <property type="match status" value="1"/>
</dbReference>
<keyword evidence="2 7" id="KW-0479">Metal-binding</keyword>
<dbReference type="InterPro" id="IPR004588">
    <property type="entry name" value="IspG_bac-typ"/>
</dbReference>
<dbReference type="GO" id="GO:0141197">
    <property type="term" value="F:4-hydroxy-3-methylbut-2-enyl-diphosphate synthase activity (flavodoxin)"/>
    <property type="evidence" value="ECO:0007669"/>
    <property type="project" value="UniProtKB-EC"/>
</dbReference>
<dbReference type="PIRSF" id="PIRSF004640">
    <property type="entry name" value="IspG"/>
    <property type="match status" value="1"/>
</dbReference>
<evidence type="ECO:0000256" key="5">
    <source>
        <dbReference type="ARBA" id="ARBA00023014"/>
    </source>
</evidence>
<evidence type="ECO:0000256" key="6">
    <source>
        <dbReference type="ARBA" id="ARBA00023229"/>
    </source>
</evidence>
<dbReference type="InterPro" id="IPR058579">
    <property type="entry name" value="IspG_C"/>
</dbReference>
<dbReference type="UniPathway" id="UPA00056">
    <property type="reaction ID" value="UER00096"/>
</dbReference>
<evidence type="ECO:0000256" key="7">
    <source>
        <dbReference type="HAMAP-Rule" id="MF_00159"/>
    </source>
</evidence>
<reference evidence="10 11" key="1">
    <citation type="submission" date="2018-08" db="EMBL/GenBank/DDBJ databases">
        <title>Draft genome of candidate division NPL-UPA2 bacterium Unc8 that adapted to ultra-basic serpentinizing groundwater.</title>
        <authorList>
            <person name="Ishii S."/>
            <person name="Suzuki S."/>
            <person name="Nealson K.H."/>
        </authorList>
    </citation>
    <scope>NUCLEOTIDE SEQUENCE [LARGE SCALE GENOMIC DNA]</scope>
    <source>
        <strain evidence="10">Unc8</strain>
    </source>
</reference>
<comment type="similarity">
    <text evidence="7">Belongs to the IspG family.</text>
</comment>
<comment type="cofactor">
    <cofactor evidence="7">
        <name>[4Fe-4S] cluster</name>
        <dbReference type="ChEBI" id="CHEBI:49883"/>
    </cofactor>
    <text evidence="7">Binds 1 [4Fe-4S] cluster.</text>
</comment>
<evidence type="ECO:0000256" key="2">
    <source>
        <dbReference type="ARBA" id="ARBA00022723"/>
    </source>
</evidence>
<evidence type="ECO:0000259" key="9">
    <source>
        <dbReference type="Pfam" id="PF26540"/>
    </source>
</evidence>
<evidence type="ECO:0000259" key="8">
    <source>
        <dbReference type="Pfam" id="PF04551"/>
    </source>
</evidence>
<dbReference type="PANTHER" id="PTHR30454:SF0">
    <property type="entry name" value="4-HYDROXY-3-METHYLBUT-2-EN-1-YL DIPHOSPHATE SYNTHASE (FERREDOXIN), CHLOROPLASTIC"/>
    <property type="match status" value="1"/>
</dbReference>
<dbReference type="GO" id="GO:0046429">
    <property type="term" value="F:4-hydroxy-3-methylbut-2-en-1-yl diphosphate synthase activity (ferredoxin)"/>
    <property type="evidence" value="ECO:0007669"/>
    <property type="project" value="UniProtKB-UniRule"/>
</dbReference>
<dbReference type="InterPro" id="IPR016425">
    <property type="entry name" value="IspG_bac"/>
</dbReference>
<comment type="caution">
    <text evidence="10">The sequence shown here is derived from an EMBL/GenBank/DDBJ whole genome shotgun (WGS) entry which is preliminary data.</text>
</comment>
<dbReference type="SUPFAM" id="SSF51717">
    <property type="entry name" value="Dihydropteroate synthetase-like"/>
    <property type="match status" value="1"/>
</dbReference>
<dbReference type="AlphaFoldDB" id="A0A399FUV1"/>
<feature type="domain" description="IspG C-terminal" evidence="9">
    <location>
        <begin position="255"/>
        <end position="357"/>
    </location>
</feature>
<dbReference type="InterPro" id="IPR045854">
    <property type="entry name" value="NO2/SO3_Rdtase_4Fe4S_sf"/>
</dbReference>
<protein>
    <recommendedName>
        <fullName evidence="7">4-hydroxy-3-methylbut-2-en-1-yl diphosphate synthase (flavodoxin)</fullName>
        <ecNumber evidence="7">1.17.7.3</ecNumber>
    </recommendedName>
    <alternativeName>
        <fullName evidence="7">1-hydroxy-2-methyl-2-(E)-butenyl 4-diphosphate synthase</fullName>
    </alternativeName>
</protein>
<dbReference type="GO" id="GO:0016114">
    <property type="term" value="P:terpenoid biosynthetic process"/>
    <property type="evidence" value="ECO:0007669"/>
    <property type="project" value="InterPro"/>
</dbReference>